<keyword evidence="4" id="KW-1185">Reference proteome</keyword>
<evidence type="ECO:0000313" key="1">
    <source>
        <dbReference type="EMBL" id="KAG1784599.1"/>
    </source>
</evidence>
<dbReference type="GeneID" id="64593375"/>
<reference evidence="3" key="1">
    <citation type="journal article" date="2020" name="New Phytol.">
        <title>Comparative genomics reveals dynamic genome evolution in host specialist ectomycorrhizal fungi.</title>
        <authorList>
            <person name="Lofgren L.A."/>
            <person name="Nguyen N.H."/>
            <person name="Vilgalys R."/>
            <person name="Ruytinx J."/>
            <person name="Liao H.L."/>
            <person name="Branco S."/>
            <person name="Kuo A."/>
            <person name="LaButti K."/>
            <person name="Lipzen A."/>
            <person name="Andreopoulos W."/>
            <person name="Pangilinan J."/>
            <person name="Riley R."/>
            <person name="Hundley H."/>
            <person name="Na H."/>
            <person name="Barry K."/>
            <person name="Grigoriev I.V."/>
            <person name="Stajich J.E."/>
            <person name="Kennedy P.G."/>
        </authorList>
    </citation>
    <scope>NUCLEOTIDE SEQUENCE</scope>
    <source>
        <strain evidence="3">S12</strain>
    </source>
</reference>
<evidence type="ECO:0000313" key="2">
    <source>
        <dbReference type="EMBL" id="KAG1795480.1"/>
    </source>
</evidence>
<dbReference type="EMBL" id="JABBWE010000137">
    <property type="protein sequence ID" value="KAG1784599.1"/>
    <property type="molecule type" value="Genomic_DNA"/>
</dbReference>
<organism evidence="3 4">
    <name type="scientific">Suillus plorans</name>
    <dbReference type="NCBI Taxonomy" id="116603"/>
    <lineage>
        <taxon>Eukaryota</taxon>
        <taxon>Fungi</taxon>
        <taxon>Dikarya</taxon>
        <taxon>Basidiomycota</taxon>
        <taxon>Agaricomycotina</taxon>
        <taxon>Agaricomycetes</taxon>
        <taxon>Agaricomycetidae</taxon>
        <taxon>Boletales</taxon>
        <taxon>Suillineae</taxon>
        <taxon>Suillaceae</taxon>
        <taxon>Suillus</taxon>
    </lineage>
</organism>
<name>A0A9P7J5C4_9AGAM</name>
<proteinExistence type="predicted"/>
<dbReference type="RefSeq" id="XP_041165875.1">
    <property type="nucleotide sequence ID" value="XM_041299611.1"/>
</dbReference>
<dbReference type="EMBL" id="JABBWE010000004">
    <property type="protein sequence ID" value="KAG1803529.1"/>
    <property type="molecule type" value="Genomic_DNA"/>
</dbReference>
<protein>
    <submittedName>
        <fullName evidence="3">Uncharacterized protein</fullName>
    </submittedName>
</protein>
<comment type="caution">
    <text evidence="3">The sequence shown here is derived from an EMBL/GenBank/DDBJ whole genome shotgun (WGS) entry which is preliminary data.</text>
</comment>
<evidence type="ECO:0000313" key="3">
    <source>
        <dbReference type="EMBL" id="KAG1803529.1"/>
    </source>
</evidence>
<evidence type="ECO:0000313" key="4">
    <source>
        <dbReference type="Proteomes" id="UP000719766"/>
    </source>
</evidence>
<accession>A0A9P7J5C4</accession>
<gene>
    <name evidence="3" type="ORF">HD556DRAFT_1303604</name>
    <name evidence="2" type="ORF">HD556DRAFT_1307623</name>
    <name evidence="1" type="ORF">HD556DRAFT_1314966</name>
</gene>
<dbReference type="Proteomes" id="UP000719766">
    <property type="component" value="Unassembled WGS sequence"/>
</dbReference>
<sequence>MKSVDLYDPFQKKRRMRSSAIAQHNLHVSSEDVGKKPSPPTTYRLILSGIPVHSILEPGREERTYYNPFMVCSSMGESHDGLQDGKRLKMNSEPADDDRSLDLGFPLSDYDQMTDNHDQQQSDMLDMQFPTLSDDDRSNGEMLDLGFPPQPDDEDVLDLGFDIDLCDPAGNTGMSLESTSHKLTLI</sequence>
<dbReference type="EMBL" id="JABBWE010000022">
    <property type="protein sequence ID" value="KAG1795480.1"/>
    <property type="molecule type" value="Genomic_DNA"/>
</dbReference>
<dbReference type="AlphaFoldDB" id="A0A9P7J5C4"/>